<feature type="transmembrane region" description="Helical" evidence="1">
    <location>
        <begin position="64"/>
        <end position="87"/>
    </location>
</feature>
<feature type="transmembrane region" description="Helical" evidence="1">
    <location>
        <begin position="654"/>
        <end position="673"/>
    </location>
</feature>
<evidence type="ECO:0000256" key="1">
    <source>
        <dbReference type="SAM" id="Phobius"/>
    </source>
</evidence>
<protein>
    <submittedName>
        <fullName evidence="2">Uncharacterized protein</fullName>
    </submittedName>
</protein>
<dbReference type="Proteomes" id="UP000759273">
    <property type="component" value="Unassembled WGS sequence"/>
</dbReference>
<gene>
    <name evidence="2" type="ORF">KHY36_05985</name>
</gene>
<keyword evidence="1" id="KW-0472">Membrane</keyword>
<reference evidence="2" key="1">
    <citation type="submission" date="2021-02" db="EMBL/GenBank/DDBJ databases">
        <title>Infant gut strain persistence is associated with maternal origin, phylogeny, and functional potential including surface adhesion and iron acquisition.</title>
        <authorList>
            <person name="Lou Y.C."/>
        </authorList>
    </citation>
    <scope>NUCLEOTIDE SEQUENCE</scope>
    <source>
        <strain evidence="2">L3_101_000M1_dasL3_101_000M1_concoct_87</strain>
    </source>
</reference>
<feature type="transmembrane region" description="Helical" evidence="1">
    <location>
        <begin position="754"/>
        <end position="777"/>
    </location>
</feature>
<dbReference type="AlphaFoldDB" id="A0A943D8I4"/>
<feature type="transmembrane region" description="Helical" evidence="1">
    <location>
        <begin position="423"/>
        <end position="445"/>
    </location>
</feature>
<accession>A0A943D8I4</accession>
<feature type="transmembrane region" description="Helical" evidence="1">
    <location>
        <begin position="93"/>
        <end position="115"/>
    </location>
</feature>
<feature type="transmembrane region" description="Helical" evidence="1">
    <location>
        <begin position="482"/>
        <end position="502"/>
    </location>
</feature>
<evidence type="ECO:0000313" key="2">
    <source>
        <dbReference type="EMBL" id="MBS5332065.1"/>
    </source>
</evidence>
<comment type="caution">
    <text evidence="2">The sequence shown here is derived from an EMBL/GenBank/DDBJ whole genome shotgun (WGS) entry which is preliminary data.</text>
</comment>
<feature type="transmembrane region" description="Helical" evidence="1">
    <location>
        <begin position="715"/>
        <end position="733"/>
    </location>
</feature>
<proteinExistence type="predicted"/>
<keyword evidence="1" id="KW-1133">Transmembrane helix</keyword>
<feature type="transmembrane region" description="Helical" evidence="1">
    <location>
        <begin position="34"/>
        <end position="52"/>
    </location>
</feature>
<evidence type="ECO:0000313" key="3">
    <source>
        <dbReference type="Proteomes" id="UP000759273"/>
    </source>
</evidence>
<feature type="transmembrane region" description="Helical" evidence="1">
    <location>
        <begin position="565"/>
        <end position="583"/>
    </location>
</feature>
<organism evidence="2 3">
    <name type="scientific">Subdoligranulum variabile</name>
    <dbReference type="NCBI Taxonomy" id="214851"/>
    <lineage>
        <taxon>Bacteria</taxon>
        <taxon>Bacillati</taxon>
        <taxon>Bacillota</taxon>
        <taxon>Clostridia</taxon>
        <taxon>Eubacteriales</taxon>
        <taxon>Oscillospiraceae</taxon>
        <taxon>Subdoligranulum</taxon>
    </lineage>
</organism>
<feature type="transmembrane region" description="Helical" evidence="1">
    <location>
        <begin position="457"/>
        <end position="476"/>
    </location>
</feature>
<sequence>MFFLITIFLTALVSALFGLLPGKLQRRSVIKQDIVWAVGLWLATWLFAVFAYHRPGLTIGFNAFRLVAVTALNGWTGFVTAGLRSFGRKGLKAVVPLLLVTALGLEVFVGNVAYFNTHSYEPFQLVDYLDENINVGRGLGTISLDEGRTYLRFLNIDRPIYNLRFDGLVNDDTDLLHADSAVTFTIEGTDAANTQLTRFGSWQVGLQAPRTHTISLDLTGNVSMMTLTAAGYSSTYAQFPVALTFSGITANAPRALNFSVLRFIAVFLALLAVYGLRPASGLWHRRWLAGNVCDRAAAAVLGLVLAAFVVVVPFWEPGNTGLATKDYNTAFWDGKSTISFVYQQYGALAHSLLNGRLDLEADPPAELLALENPYDAGARDAAQINDIHWDHAFYNGRYYVYFGIVPCLLFQLPFEALTGIQNLAYAPCMVVLGLLLLAACFGVVGQAVRRWFPQTSAAAYLLAVAAVVLGSQLYYLLVRPYIYEYAILCGAALLMLGLWLWLSAASTPVEKHGAIATKLAFGSLFAALVAGCRPQMELFAFLAVPIFWQRYIGQKRLCSRAGAGEAAAFILPVVVVAAGLMWYNAARFGSPLDFGANYNLTGNDMTQRGFNAVRIGPAVFTSLFELPSWQGVFPFLRETDVQTNAVIRTISEKFTGGMLAATPYLWVLALPLLPAFRRCLHRRRAVAGIVYGGIAAMVVMTVVDCEMAGVLYRYLMDYSPVLLVGAALCWFCAEGALSRRTAVGDATAAAALPALRVVMAAAVAYTVVYRFCTLFAMEPWLQGLNPSLYYTVSRLVQFWM</sequence>
<feature type="transmembrane region" description="Helical" evidence="1">
    <location>
        <begin position="398"/>
        <end position="417"/>
    </location>
</feature>
<keyword evidence="1" id="KW-0812">Transmembrane</keyword>
<dbReference type="EMBL" id="JAGZGG010000010">
    <property type="protein sequence ID" value="MBS5332065.1"/>
    <property type="molecule type" value="Genomic_DNA"/>
</dbReference>
<feature type="transmembrane region" description="Helical" evidence="1">
    <location>
        <begin position="296"/>
        <end position="315"/>
    </location>
</feature>
<feature type="transmembrane region" description="Helical" evidence="1">
    <location>
        <begin position="685"/>
        <end position="703"/>
    </location>
</feature>
<name>A0A943D8I4_9FIRM</name>
<feature type="transmembrane region" description="Helical" evidence="1">
    <location>
        <begin position="255"/>
        <end position="276"/>
    </location>
</feature>